<keyword evidence="3" id="KW-0732">Signal</keyword>
<dbReference type="PRINTS" id="PR00068">
    <property type="entry name" value="CUZNDISMTASE"/>
</dbReference>
<sequence length="177" mass="17694" precursor="true">MRRQIGLTIGTAALFALGLVGAAQAPKTVHVPLQDGKGQSVGHAMISPAKEGVSIALSLQNLPAGEHAIHVHGVAKCEGPAFTSAGPHFNPATKQHGLENPAGHHAGDMPNITVGANGTLEKTITNTAVTLGTGPNSLFANGGTALVVHAKADDLKTDPAGNAGDRIACGVITSGTK</sequence>
<accession>A0A143PNY7</accession>
<feature type="domain" description="Superoxide dismutase copper/zinc binding" evidence="4">
    <location>
        <begin position="45"/>
        <end position="172"/>
    </location>
</feature>
<dbReference type="InterPro" id="IPR018152">
    <property type="entry name" value="SOD_Cu/Zn_BS"/>
</dbReference>
<evidence type="ECO:0000256" key="1">
    <source>
        <dbReference type="ARBA" id="ARBA00010457"/>
    </source>
</evidence>
<dbReference type="Pfam" id="PF00080">
    <property type="entry name" value="Sod_Cu"/>
    <property type="match status" value="1"/>
</dbReference>
<comment type="cofactor">
    <cofactor evidence="2">
        <name>Cu cation</name>
        <dbReference type="ChEBI" id="CHEBI:23378"/>
    </cofactor>
    <text evidence="2">Binds 1 copper ion per subunit.</text>
</comment>
<proteinExistence type="inferred from homology"/>
<evidence type="ECO:0000256" key="2">
    <source>
        <dbReference type="RuleBase" id="RU000393"/>
    </source>
</evidence>
<organism evidence="5 6">
    <name type="scientific">Luteitalea pratensis</name>
    <dbReference type="NCBI Taxonomy" id="1855912"/>
    <lineage>
        <taxon>Bacteria</taxon>
        <taxon>Pseudomonadati</taxon>
        <taxon>Acidobacteriota</taxon>
        <taxon>Vicinamibacteria</taxon>
        <taxon>Vicinamibacterales</taxon>
        <taxon>Vicinamibacteraceae</taxon>
        <taxon>Luteitalea</taxon>
    </lineage>
</organism>
<dbReference type="PATRIC" id="fig|1813736.3.peg.3321"/>
<dbReference type="PANTHER" id="PTHR10003">
    <property type="entry name" value="SUPEROXIDE DISMUTASE CU-ZN -RELATED"/>
    <property type="match status" value="1"/>
</dbReference>
<comment type="similarity">
    <text evidence="1 2">Belongs to the Cu-Zn superoxide dismutase family.</text>
</comment>
<dbReference type="OrthoDB" id="9792957at2"/>
<dbReference type="SUPFAM" id="SSF49329">
    <property type="entry name" value="Cu,Zn superoxide dismutase-like"/>
    <property type="match status" value="1"/>
</dbReference>
<dbReference type="RefSeq" id="WP_110171595.1">
    <property type="nucleotide sequence ID" value="NZ_CP015136.1"/>
</dbReference>
<dbReference type="GO" id="GO:0005507">
    <property type="term" value="F:copper ion binding"/>
    <property type="evidence" value="ECO:0007669"/>
    <property type="project" value="InterPro"/>
</dbReference>
<dbReference type="CDD" id="cd00305">
    <property type="entry name" value="Cu-Zn_Superoxide_Dismutase"/>
    <property type="match status" value="1"/>
</dbReference>
<evidence type="ECO:0000256" key="3">
    <source>
        <dbReference type="SAM" id="SignalP"/>
    </source>
</evidence>
<comment type="function">
    <text evidence="2">Destroys radicals which are normally produced within the cells and which are toxic to biological systems.</text>
</comment>
<protein>
    <recommendedName>
        <fullName evidence="2">Superoxide dismutase [Cu-Zn]</fullName>
        <ecNumber evidence="2">1.15.1.1</ecNumber>
    </recommendedName>
</protein>
<dbReference type="EC" id="1.15.1.1" evidence="2"/>
<dbReference type="AlphaFoldDB" id="A0A143PNY7"/>
<dbReference type="PROSITE" id="PS00332">
    <property type="entry name" value="SOD_CU_ZN_2"/>
    <property type="match status" value="1"/>
</dbReference>
<evidence type="ECO:0000313" key="6">
    <source>
        <dbReference type="Proteomes" id="UP000076079"/>
    </source>
</evidence>
<dbReference type="GO" id="GO:0004784">
    <property type="term" value="F:superoxide dismutase activity"/>
    <property type="evidence" value="ECO:0007669"/>
    <property type="project" value="UniProtKB-EC"/>
</dbReference>
<dbReference type="Proteomes" id="UP000076079">
    <property type="component" value="Chromosome"/>
</dbReference>
<dbReference type="Gene3D" id="2.60.40.200">
    <property type="entry name" value="Superoxide dismutase, copper/zinc binding domain"/>
    <property type="match status" value="1"/>
</dbReference>
<gene>
    <name evidence="5" type="primary">yojM</name>
    <name evidence="5" type="ORF">LuPra_03120</name>
</gene>
<evidence type="ECO:0000259" key="4">
    <source>
        <dbReference type="Pfam" id="PF00080"/>
    </source>
</evidence>
<dbReference type="InterPro" id="IPR024134">
    <property type="entry name" value="SOD_Cu/Zn_/chaperone"/>
</dbReference>
<dbReference type="KEGG" id="abac:LuPra_03120"/>
<keyword evidence="2" id="KW-0186">Copper</keyword>
<name>A0A143PNY7_LUTPR</name>
<dbReference type="EMBL" id="CP015136">
    <property type="protein sequence ID" value="AMY09893.1"/>
    <property type="molecule type" value="Genomic_DNA"/>
</dbReference>
<comment type="catalytic activity">
    <reaction evidence="2">
        <text>2 superoxide + 2 H(+) = H2O2 + O2</text>
        <dbReference type="Rhea" id="RHEA:20696"/>
        <dbReference type="ChEBI" id="CHEBI:15378"/>
        <dbReference type="ChEBI" id="CHEBI:15379"/>
        <dbReference type="ChEBI" id="CHEBI:16240"/>
        <dbReference type="ChEBI" id="CHEBI:18421"/>
        <dbReference type="EC" id="1.15.1.1"/>
    </reaction>
</comment>
<keyword evidence="2" id="KW-0479">Metal-binding</keyword>
<evidence type="ECO:0000313" key="5">
    <source>
        <dbReference type="EMBL" id="AMY09893.1"/>
    </source>
</evidence>
<dbReference type="STRING" id="1855912.LuPra_03120"/>
<reference evidence="6" key="2">
    <citation type="submission" date="2016-04" db="EMBL/GenBank/DDBJ databases">
        <title>First Complete Genome Sequence of a Subdivision 6 Acidobacterium.</title>
        <authorList>
            <person name="Huang S."/>
            <person name="Vieira S."/>
            <person name="Bunk B."/>
            <person name="Riedel T."/>
            <person name="Sproeer C."/>
            <person name="Overmann J."/>
        </authorList>
    </citation>
    <scope>NUCLEOTIDE SEQUENCE [LARGE SCALE GENOMIC DNA]</scope>
    <source>
        <strain evidence="6">DSM 100886 HEG_-6_39</strain>
    </source>
</reference>
<keyword evidence="6" id="KW-1185">Reference proteome</keyword>
<dbReference type="InterPro" id="IPR001424">
    <property type="entry name" value="SOD_Cu_Zn_dom"/>
</dbReference>
<keyword evidence="2" id="KW-0862">Zinc</keyword>
<keyword evidence="2" id="KW-0560">Oxidoreductase</keyword>
<comment type="cofactor">
    <cofactor evidence="2">
        <name>Zn(2+)</name>
        <dbReference type="ChEBI" id="CHEBI:29105"/>
    </cofactor>
    <text evidence="2">Binds 1 zinc ion per subunit.</text>
</comment>
<dbReference type="InterPro" id="IPR036423">
    <property type="entry name" value="SOD-like_Cu/Zn_dom_sf"/>
</dbReference>
<feature type="chain" id="PRO_5007511742" description="Superoxide dismutase [Cu-Zn]" evidence="3">
    <location>
        <begin position="26"/>
        <end position="177"/>
    </location>
</feature>
<reference evidence="5 6" key="1">
    <citation type="journal article" date="2016" name="Genome Announc.">
        <title>First Complete Genome Sequence of a Subdivision 6 Acidobacterium Strain.</title>
        <authorList>
            <person name="Huang S."/>
            <person name="Vieira S."/>
            <person name="Bunk B."/>
            <person name="Riedel T."/>
            <person name="Sproer C."/>
            <person name="Overmann J."/>
        </authorList>
    </citation>
    <scope>NUCLEOTIDE SEQUENCE [LARGE SCALE GENOMIC DNA]</scope>
    <source>
        <strain evidence="6">DSM 100886 HEG_-6_39</strain>
    </source>
</reference>
<feature type="signal peptide" evidence="3">
    <location>
        <begin position="1"/>
        <end position="25"/>
    </location>
</feature>